<name>R0GKR4_9BRAS</name>
<accession>R0GKR4</accession>
<dbReference type="OrthoDB" id="1103227at2759"/>
<evidence type="ECO:0000256" key="1">
    <source>
        <dbReference type="SAM" id="MobiDB-lite"/>
    </source>
</evidence>
<dbReference type="Proteomes" id="UP000029121">
    <property type="component" value="Unassembled WGS sequence"/>
</dbReference>
<evidence type="ECO:0000313" key="3">
    <source>
        <dbReference type="Proteomes" id="UP000029121"/>
    </source>
</evidence>
<feature type="region of interest" description="Disordered" evidence="1">
    <location>
        <begin position="1"/>
        <end position="48"/>
    </location>
</feature>
<dbReference type="PANTHER" id="PTHR31228:SF25">
    <property type="entry name" value="CYSTATIN-LIKE PROTEIN-RELATED"/>
    <property type="match status" value="1"/>
</dbReference>
<dbReference type="KEGG" id="crb:17879612"/>
<dbReference type="Gene3D" id="3.10.450.10">
    <property type="match status" value="1"/>
</dbReference>
<feature type="compositionally biased region" description="Basic and acidic residues" evidence="1">
    <location>
        <begin position="23"/>
        <end position="34"/>
    </location>
</feature>
<gene>
    <name evidence="2" type="ORF">CARUB_v10005768mg</name>
</gene>
<dbReference type="EMBL" id="KB870811">
    <property type="protein sequence ID" value="EOA17449.1"/>
    <property type="molecule type" value="Genomic_DNA"/>
</dbReference>
<sequence>MAGDGDSLRSDETAIEYPVQKKPKIEEAKATDDAEAKEEEKEEEEERVPSHLIPFNFRGKLIYDGLFLDEPECNRQRDLFYKQFEESEGFDVDWDSFDYTFNVINYDWDPDVDCKRTNKELIELLIHLAIKEHDEEYGTQLKFVEYVSALLIPCKGYNFHITFLAIDLNSSIQEPKSYQAKVYKFREEIFVKMVRVKPTQS</sequence>
<evidence type="ECO:0000313" key="2">
    <source>
        <dbReference type="EMBL" id="EOA17449.1"/>
    </source>
</evidence>
<protein>
    <recommendedName>
        <fullName evidence="4">Cystatin domain-containing protein</fullName>
    </recommendedName>
</protein>
<dbReference type="PANTHER" id="PTHR31228">
    <property type="entry name" value="CYSTATIN/MONELLIN SUPERFAMILY PROTEIN"/>
    <property type="match status" value="1"/>
</dbReference>
<reference evidence="3" key="1">
    <citation type="journal article" date="2013" name="Nat. Genet.">
        <title>The Capsella rubella genome and the genomic consequences of rapid mating system evolution.</title>
        <authorList>
            <person name="Slotte T."/>
            <person name="Hazzouri K.M."/>
            <person name="Agren J.A."/>
            <person name="Koenig D."/>
            <person name="Maumus F."/>
            <person name="Guo Y.L."/>
            <person name="Steige K."/>
            <person name="Platts A.E."/>
            <person name="Escobar J.S."/>
            <person name="Newman L.K."/>
            <person name="Wang W."/>
            <person name="Mandakova T."/>
            <person name="Vello E."/>
            <person name="Smith L.M."/>
            <person name="Henz S.R."/>
            <person name="Steffen J."/>
            <person name="Takuno S."/>
            <person name="Brandvain Y."/>
            <person name="Coop G."/>
            <person name="Andolfatto P."/>
            <person name="Hu T.T."/>
            <person name="Blanchette M."/>
            <person name="Clark R.M."/>
            <person name="Quesneville H."/>
            <person name="Nordborg M."/>
            <person name="Gaut B.S."/>
            <person name="Lysak M.A."/>
            <person name="Jenkins J."/>
            <person name="Grimwood J."/>
            <person name="Chapman J."/>
            <person name="Prochnik S."/>
            <person name="Shu S."/>
            <person name="Rokhsar D."/>
            <person name="Schmutz J."/>
            <person name="Weigel D."/>
            <person name="Wright S.I."/>
        </authorList>
    </citation>
    <scope>NUCLEOTIDE SEQUENCE [LARGE SCALE GENOMIC DNA]</scope>
    <source>
        <strain evidence="3">cv. Monte Gargano</strain>
    </source>
</reference>
<dbReference type="AlphaFoldDB" id="R0GKR4"/>
<evidence type="ECO:0008006" key="4">
    <source>
        <dbReference type="Google" id="ProtNLM"/>
    </source>
</evidence>
<organism evidence="2 3">
    <name type="scientific">Capsella rubella</name>
    <dbReference type="NCBI Taxonomy" id="81985"/>
    <lineage>
        <taxon>Eukaryota</taxon>
        <taxon>Viridiplantae</taxon>
        <taxon>Streptophyta</taxon>
        <taxon>Embryophyta</taxon>
        <taxon>Tracheophyta</taxon>
        <taxon>Spermatophyta</taxon>
        <taxon>Magnoliopsida</taxon>
        <taxon>eudicotyledons</taxon>
        <taxon>Gunneridae</taxon>
        <taxon>Pentapetalae</taxon>
        <taxon>rosids</taxon>
        <taxon>malvids</taxon>
        <taxon>Brassicales</taxon>
        <taxon>Brassicaceae</taxon>
        <taxon>Camelineae</taxon>
        <taxon>Capsella</taxon>
    </lineage>
</organism>
<keyword evidence="3" id="KW-1185">Reference proteome</keyword>
<proteinExistence type="predicted"/>
<feature type="compositionally biased region" description="Acidic residues" evidence="1">
    <location>
        <begin position="35"/>
        <end position="46"/>
    </location>
</feature>
<feature type="compositionally biased region" description="Basic and acidic residues" evidence="1">
    <location>
        <begin position="1"/>
        <end position="12"/>
    </location>
</feature>